<dbReference type="EMBL" id="JACOOK010000004">
    <property type="protein sequence ID" value="MBC5617203.1"/>
    <property type="molecule type" value="Genomic_DNA"/>
</dbReference>
<comment type="similarity">
    <text evidence="1 5">Belongs to the iron/manganese superoxide dismutase family.</text>
</comment>
<evidence type="ECO:0000256" key="4">
    <source>
        <dbReference type="ARBA" id="ARBA00023002"/>
    </source>
</evidence>
<dbReference type="Gene3D" id="1.10.287.990">
    <property type="entry name" value="Fe,Mn superoxide dismutase (SOD) domain"/>
    <property type="match status" value="1"/>
</dbReference>
<comment type="catalytic activity">
    <reaction evidence="5">
        <text>2 superoxide + 2 H(+) = H2O2 + O2</text>
        <dbReference type="Rhea" id="RHEA:20696"/>
        <dbReference type="ChEBI" id="CHEBI:15378"/>
        <dbReference type="ChEBI" id="CHEBI:15379"/>
        <dbReference type="ChEBI" id="CHEBI:16240"/>
        <dbReference type="ChEBI" id="CHEBI:18421"/>
        <dbReference type="EC" id="1.15.1.1"/>
    </reaction>
</comment>
<dbReference type="RefSeq" id="WP_101572371.1">
    <property type="nucleotide sequence ID" value="NZ_JACOOK010000004.1"/>
</dbReference>
<evidence type="ECO:0000259" key="6">
    <source>
        <dbReference type="Pfam" id="PF00081"/>
    </source>
</evidence>
<accession>A0ABR7CNF3</accession>
<dbReference type="Gene3D" id="3.55.40.20">
    <property type="entry name" value="Iron/manganese superoxide dismutase, C-terminal domain"/>
    <property type="match status" value="1"/>
</dbReference>
<comment type="function">
    <text evidence="5">Destroys radicals which are normally produced within the cells and which are toxic to biological systems.</text>
</comment>
<dbReference type="SUPFAM" id="SSF46609">
    <property type="entry name" value="Fe,Mn superoxide dismutase (SOD), N-terminal domain"/>
    <property type="match status" value="1"/>
</dbReference>
<reference evidence="8 9" key="1">
    <citation type="submission" date="2020-08" db="EMBL/GenBank/DDBJ databases">
        <title>Genome public.</title>
        <authorList>
            <person name="Liu C."/>
            <person name="Sun Q."/>
        </authorList>
    </citation>
    <scope>NUCLEOTIDE SEQUENCE [LARGE SCALE GENOMIC DNA]</scope>
    <source>
        <strain evidence="8 9">New-7</strain>
    </source>
</reference>
<dbReference type="InterPro" id="IPR019832">
    <property type="entry name" value="Mn/Fe_SOD_C"/>
</dbReference>
<dbReference type="InterPro" id="IPR036314">
    <property type="entry name" value="SOD_C_sf"/>
</dbReference>
<keyword evidence="3 5" id="KW-0479">Metal-binding</keyword>
<protein>
    <recommendedName>
        <fullName evidence="2 5">Superoxide dismutase</fullName>
        <ecNumber evidence="2 5">1.15.1.1</ecNumber>
    </recommendedName>
</protein>
<evidence type="ECO:0000256" key="3">
    <source>
        <dbReference type="ARBA" id="ARBA00022723"/>
    </source>
</evidence>
<evidence type="ECO:0000313" key="9">
    <source>
        <dbReference type="Proteomes" id="UP000636891"/>
    </source>
</evidence>
<evidence type="ECO:0000259" key="7">
    <source>
        <dbReference type="Pfam" id="PF02777"/>
    </source>
</evidence>
<dbReference type="PANTHER" id="PTHR42769:SF3">
    <property type="entry name" value="SUPEROXIDE DISMUTASE [FE] 2, CHLOROPLASTIC"/>
    <property type="match status" value="1"/>
</dbReference>
<dbReference type="EC" id="1.15.1.1" evidence="2 5"/>
<dbReference type="PIRSF" id="PIRSF000349">
    <property type="entry name" value="SODismutase"/>
    <property type="match status" value="1"/>
</dbReference>
<name>A0ABR7CNF3_9BACT</name>
<keyword evidence="4 5" id="KW-0560">Oxidoreductase</keyword>
<keyword evidence="9" id="KW-1185">Reference proteome</keyword>
<dbReference type="PROSITE" id="PS00088">
    <property type="entry name" value="SOD_MN"/>
    <property type="match status" value="1"/>
</dbReference>
<dbReference type="SUPFAM" id="SSF54719">
    <property type="entry name" value="Fe,Mn superoxide dismutase (SOD), C-terminal domain"/>
    <property type="match status" value="1"/>
</dbReference>
<dbReference type="PANTHER" id="PTHR42769">
    <property type="entry name" value="SUPEROXIDE DISMUTASE"/>
    <property type="match status" value="1"/>
</dbReference>
<sequence length="194" mass="22142">MVHVLPQLPYAADALAPKMSKETIEYHYGKHHQAYVNNLNNLIPGTPYENMPLEEIIVKAESGPIYNNAAQVWNHTFFFFTLSPTPKSMPSGKLAEAINRDFGSFDAFKEQFTKAAAGLFGSGWTWLAADDNGKLSIVSESNAGNPLRKGLHPLLTVDVWEHAYYIDYRNVRPDYLKNFWELVDWNTVEKRYEK</sequence>
<evidence type="ECO:0000256" key="1">
    <source>
        <dbReference type="ARBA" id="ARBA00008714"/>
    </source>
</evidence>
<organism evidence="8 9">
    <name type="scientific">Alistipes hominis</name>
    <dbReference type="NCBI Taxonomy" id="2763015"/>
    <lineage>
        <taxon>Bacteria</taxon>
        <taxon>Pseudomonadati</taxon>
        <taxon>Bacteroidota</taxon>
        <taxon>Bacteroidia</taxon>
        <taxon>Bacteroidales</taxon>
        <taxon>Rikenellaceae</taxon>
        <taxon>Alistipes</taxon>
    </lineage>
</organism>
<dbReference type="Pfam" id="PF02777">
    <property type="entry name" value="Sod_Fe_C"/>
    <property type="match status" value="1"/>
</dbReference>
<dbReference type="InterPro" id="IPR019831">
    <property type="entry name" value="Mn/Fe_SOD_N"/>
</dbReference>
<gene>
    <name evidence="8" type="ORF">H8S08_09280</name>
</gene>
<dbReference type="PRINTS" id="PR01703">
    <property type="entry name" value="MNSODISMTASE"/>
</dbReference>
<evidence type="ECO:0000256" key="2">
    <source>
        <dbReference type="ARBA" id="ARBA00012682"/>
    </source>
</evidence>
<dbReference type="InterPro" id="IPR001189">
    <property type="entry name" value="Mn/Fe_SOD"/>
</dbReference>
<dbReference type="Pfam" id="PF00081">
    <property type="entry name" value="Sod_Fe_N"/>
    <property type="match status" value="1"/>
</dbReference>
<dbReference type="Proteomes" id="UP000636891">
    <property type="component" value="Unassembled WGS sequence"/>
</dbReference>
<feature type="domain" description="Manganese/iron superoxide dismutase N-terminal" evidence="6">
    <location>
        <begin position="3"/>
        <end position="82"/>
    </location>
</feature>
<evidence type="ECO:0000313" key="8">
    <source>
        <dbReference type="EMBL" id="MBC5617203.1"/>
    </source>
</evidence>
<comment type="caution">
    <text evidence="8">The sequence shown here is derived from an EMBL/GenBank/DDBJ whole genome shotgun (WGS) entry which is preliminary data.</text>
</comment>
<evidence type="ECO:0000256" key="5">
    <source>
        <dbReference type="RuleBase" id="RU000414"/>
    </source>
</evidence>
<proteinExistence type="inferred from homology"/>
<dbReference type="InterPro" id="IPR036324">
    <property type="entry name" value="Mn/Fe_SOD_N_sf"/>
</dbReference>
<dbReference type="InterPro" id="IPR019833">
    <property type="entry name" value="Mn/Fe_SOD_BS"/>
</dbReference>
<feature type="domain" description="Manganese/iron superoxide dismutase C-terminal" evidence="7">
    <location>
        <begin position="90"/>
        <end position="191"/>
    </location>
</feature>